<dbReference type="InterPro" id="IPR011992">
    <property type="entry name" value="EF-hand-dom_pair"/>
</dbReference>
<dbReference type="SUPFAM" id="SSF47473">
    <property type="entry name" value="EF-hand"/>
    <property type="match status" value="1"/>
</dbReference>
<sequence>GAEPARRAPGAPNYPRLEPCRDDPYSRPARRTQWLLSALAHHYGSDRGVENEIIVLATGLDQYLQEVFHHLDWGAQDSIPGADFRALCQVLGLEPGQIECEGLLGNLPERLTFRQFHARLCGYFSGKAGSDTGRLPSGTDTEHIETQIRLRSPRRRRDPPPRSSLKPGAERSLEQENSNLRELVEDLRAALQSSDARCLALQVGLRKSRGCHIVEGGGATSDSRVLTHSYTLSTRQVERVLHRVSVIQSSSDIQIQELIRINQDLEEELGQSQESLAQAEERGRRMKADQLEMRRRAEEARGAVLECVAKVRDLEGKANKLPLLQMQVKQLEMELQRSRAEMRDLGQSGHRSRPLRLHGFAPPQDRSSPTGDLDSVFIGEDQVFRSVEGQAASDEEEEDWAVEQQHPAGVMERIFGRGPCCASGCDERIIKMLVAPPGGSDSIDYRNITVLLMERIDQLTGQLHAKEQERRRLETDLQEMKEPLVEELEKKTEETEFLREELQMLETERVRLSLVEEKLLDVLELLEELRNQKISKRNLGKLLLSTLESCSEAQPGKDQALEVLNALHQELSLCEAIRSPELFHKAGAAPPLGNSLVISC</sequence>
<organism evidence="3">
    <name type="scientific">Xenopus tropicalis</name>
    <name type="common">Western clawed frog</name>
    <name type="synonym">Silurana tropicalis</name>
    <dbReference type="NCBI Taxonomy" id="8364"/>
    <lineage>
        <taxon>Eukaryota</taxon>
        <taxon>Metazoa</taxon>
        <taxon>Chordata</taxon>
        <taxon>Craniata</taxon>
        <taxon>Vertebrata</taxon>
        <taxon>Euteleostomi</taxon>
        <taxon>Amphibia</taxon>
        <taxon>Batrachia</taxon>
        <taxon>Anura</taxon>
        <taxon>Pipoidea</taxon>
        <taxon>Pipidae</taxon>
        <taxon>Xenopodinae</taxon>
        <taxon>Xenopus</taxon>
        <taxon>Silurana</taxon>
    </lineage>
</organism>
<gene>
    <name evidence="3" type="primary">LOC100037887</name>
</gene>
<dbReference type="Pfam" id="PF15799">
    <property type="entry name" value="CCD48"/>
    <property type="match status" value="3"/>
</dbReference>
<feature type="coiled-coil region" evidence="1">
    <location>
        <begin position="255"/>
        <end position="282"/>
    </location>
</feature>
<dbReference type="InterPro" id="IPR031601">
    <property type="entry name" value="CCD48"/>
</dbReference>
<name>A4IGQ0_XENTR</name>
<evidence type="ECO:0000313" key="3">
    <source>
        <dbReference type="EMBL" id="AAI35198.1"/>
    </source>
</evidence>
<protein>
    <submittedName>
        <fullName evidence="3">LOC100037887 protein</fullName>
    </submittedName>
</protein>
<reference evidence="3" key="1">
    <citation type="submission" date="2007-03" db="EMBL/GenBank/DDBJ databases">
        <authorList>
            <consortium name="NIH - Xenopus Gene Collection (XGC) project"/>
        </authorList>
    </citation>
    <scope>NUCLEOTIDE SEQUENCE [LARGE SCALE MRNA]</scope>
    <source>
        <tissue evidence="3">Whole embryo</tissue>
    </source>
</reference>
<proteinExistence type="evidence at transcript level"/>
<dbReference type="AlphaFoldDB" id="A4IGQ0"/>
<accession>A4IGQ0</accession>
<keyword evidence="1" id="KW-0175">Coiled coil</keyword>
<feature type="coiled-coil region" evidence="1">
    <location>
        <begin position="456"/>
        <end position="532"/>
    </location>
</feature>
<feature type="region of interest" description="Disordered" evidence="2">
    <location>
        <begin position="131"/>
        <end position="176"/>
    </location>
</feature>
<dbReference type="EMBL" id="BC135197">
    <property type="protein sequence ID" value="AAI35198.1"/>
    <property type="molecule type" value="mRNA"/>
</dbReference>
<evidence type="ECO:0000256" key="2">
    <source>
        <dbReference type="SAM" id="MobiDB-lite"/>
    </source>
</evidence>
<evidence type="ECO:0000256" key="1">
    <source>
        <dbReference type="SAM" id="Coils"/>
    </source>
</evidence>
<feature type="non-terminal residue" evidence="3">
    <location>
        <position position="1"/>
    </location>
</feature>
<feature type="region of interest" description="Disordered" evidence="2">
    <location>
        <begin position="1"/>
        <end position="25"/>
    </location>
</feature>
<feature type="region of interest" description="Disordered" evidence="2">
    <location>
        <begin position="341"/>
        <end position="372"/>
    </location>
</feature>